<gene>
    <name evidence="1" type="ORF">GP486_008139</name>
</gene>
<protein>
    <submittedName>
        <fullName evidence="1">Uncharacterized protein</fullName>
    </submittedName>
</protein>
<proteinExistence type="predicted"/>
<reference evidence="1" key="1">
    <citation type="submission" date="2021-03" db="EMBL/GenBank/DDBJ databases">
        <title>Comparative genomics and phylogenomic investigation of the class Geoglossomycetes provide insights into ecological specialization and systematics.</title>
        <authorList>
            <person name="Melie T."/>
            <person name="Pirro S."/>
            <person name="Miller A.N."/>
            <person name="Quandt A."/>
        </authorList>
    </citation>
    <scope>NUCLEOTIDE SEQUENCE</scope>
    <source>
        <strain evidence="1">CAQ_001_2017</strain>
    </source>
</reference>
<organism evidence="1 2">
    <name type="scientific">Trichoglossum hirsutum</name>
    <dbReference type="NCBI Taxonomy" id="265104"/>
    <lineage>
        <taxon>Eukaryota</taxon>
        <taxon>Fungi</taxon>
        <taxon>Dikarya</taxon>
        <taxon>Ascomycota</taxon>
        <taxon>Pezizomycotina</taxon>
        <taxon>Geoglossomycetes</taxon>
        <taxon>Geoglossales</taxon>
        <taxon>Geoglossaceae</taxon>
        <taxon>Trichoglossum</taxon>
    </lineage>
</organism>
<dbReference type="Proteomes" id="UP000750711">
    <property type="component" value="Unassembled WGS sequence"/>
</dbReference>
<dbReference type="AlphaFoldDB" id="A0A9P8L6F4"/>
<dbReference type="EMBL" id="JAGHQM010002809">
    <property type="protein sequence ID" value="KAH0548132.1"/>
    <property type="molecule type" value="Genomic_DNA"/>
</dbReference>
<evidence type="ECO:0000313" key="1">
    <source>
        <dbReference type="EMBL" id="KAH0548132.1"/>
    </source>
</evidence>
<sequence length="137" mass="15474">MAKEAKMLERKLGAEACVVICVFKEGNTLTFQDAGRFPMPPDNFYEVMQNAHKQNLLGKGKRVILGGDEMSNRELEMLSNLEDWVENSILKTDWFSNDPLTEAEKQIMGMAVAATYHKIAKTHVLDIEKIDESVTPK</sequence>
<comment type="caution">
    <text evidence="1">The sequence shown here is derived from an EMBL/GenBank/DDBJ whole genome shotgun (WGS) entry which is preliminary data.</text>
</comment>
<name>A0A9P8L6F4_9PEZI</name>
<evidence type="ECO:0000313" key="2">
    <source>
        <dbReference type="Proteomes" id="UP000750711"/>
    </source>
</evidence>
<accession>A0A9P8L6F4</accession>
<keyword evidence="2" id="KW-1185">Reference proteome</keyword>